<organism evidence="3">
    <name type="scientific">marine metagenome</name>
    <dbReference type="NCBI Taxonomy" id="408172"/>
    <lineage>
        <taxon>unclassified sequences</taxon>
        <taxon>metagenomes</taxon>
        <taxon>ecological metagenomes</taxon>
    </lineage>
</organism>
<accession>A0A382PIR5</accession>
<dbReference type="GO" id="GO:0005829">
    <property type="term" value="C:cytosol"/>
    <property type="evidence" value="ECO:0007669"/>
    <property type="project" value="TreeGrafter"/>
</dbReference>
<dbReference type="InterPro" id="IPR051199">
    <property type="entry name" value="LPS_LOS_Heptosyltrfase"/>
</dbReference>
<evidence type="ECO:0000256" key="2">
    <source>
        <dbReference type="ARBA" id="ARBA00022679"/>
    </source>
</evidence>
<dbReference type="Pfam" id="PF01075">
    <property type="entry name" value="Glyco_transf_9"/>
    <property type="match status" value="1"/>
</dbReference>
<keyword evidence="1" id="KW-0328">Glycosyltransferase</keyword>
<dbReference type="CDD" id="cd03789">
    <property type="entry name" value="GT9_LPS_heptosyltransferase"/>
    <property type="match status" value="1"/>
</dbReference>
<sequence>MSNDKIDMSSVNNILVMSNTAIGDTLFATSSLRLIKERYPDKKIIILLNPKNYKLFITNPYHDNIELFNGKWRSFLAALMKLRKFEIDIVLIMNGNEPQATPLAYCTGARYIIRVPNINNEFNHLHFNEPISRNYKRHTINTRLKQLEYIGITDKNYEMELFPTTEWYEPFNLTLNKNYQYIGIQAGASTISRMWFNKKWALLAQKILESNNKVRIILTGSPEEKSLTKLLEQAIDNDRVLNLAGKYNICSAAALIGSLDLLITPDTGPLQIAAALKVPTIAISVASS</sequence>
<evidence type="ECO:0000256" key="1">
    <source>
        <dbReference type="ARBA" id="ARBA00022676"/>
    </source>
</evidence>
<evidence type="ECO:0008006" key="4">
    <source>
        <dbReference type="Google" id="ProtNLM"/>
    </source>
</evidence>
<name>A0A382PIR5_9ZZZZ</name>
<feature type="non-terminal residue" evidence="3">
    <location>
        <position position="288"/>
    </location>
</feature>
<reference evidence="3" key="1">
    <citation type="submission" date="2018-05" db="EMBL/GenBank/DDBJ databases">
        <authorList>
            <person name="Lanie J.A."/>
            <person name="Ng W.-L."/>
            <person name="Kazmierczak K.M."/>
            <person name="Andrzejewski T.M."/>
            <person name="Davidsen T.M."/>
            <person name="Wayne K.J."/>
            <person name="Tettelin H."/>
            <person name="Glass J.I."/>
            <person name="Rusch D."/>
            <person name="Podicherti R."/>
            <person name="Tsui H.-C.T."/>
            <person name="Winkler M.E."/>
        </authorList>
    </citation>
    <scope>NUCLEOTIDE SEQUENCE</scope>
</reference>
<gene>
    <name evidence="3" type="ORF">METZ01_LOCUS326127</name>
</gene>
<keyword evidence="2" id="KW-0808">Transferase</keyword>
<proteinExistence type="predicted"/>
<dbReference type="PANTHER" id="PTHR30160">
    <property type="entry name" value="TETRAACYLDISACCHARIDE 4'-KINASE-RELATED"/>
    <property type="match status" value="1"/>
</dbReference>
<dbReference type="SUPFAM" id="SSF53756">
    <property type="entry name" value="UDP-Glycosyltransferase/glycogen phosphorylase"/>
    <property type="match status" value="1"/>
</dbReference>
<dbReference type="Gene3D" id="3.40.50.2000">
    <property type="entry name" value="Glycogen Phosphorylase B"/>
    <property type="match status" value="2"/>
</dbReference>
<dbReference type="PANTHER" id="PTHR30160:SF7">
    <property type="entry name" value="ADP-HEPTOSE--LPS HEPTOSYLTRANSFERASE 2"/>
    <property type="match status" value="1"/>
</dbReference>
<dbReference type="GO" id="GO:0008713">
    <property type="term" value="F:ADP-heptose-lipopolysaccharide heptosyltransferase activity"/>
    <property type="evidence" value="ECO:0007669"/>
    <property type="project" value="TreeGrafter"/>
</dbReference>
<dbReference type="InterPro" id="IPR002201">
    <property type="entry name" value="Glyco_trans_9"/>
</dbReference>
<protein>
    <recommendedName>
        <fullName evidence="4">Glycosyl transferase family 9</fullName>
    </recommendedName>
</protein>
<dbReference type="EMBL" id="UINC01107704">
    <property type="protein sequence ID" value="SVC73273.1"/>
    <property type="molecule type" value="Genomic_DNA"/>
</dbReference>
<dbReference type="GO" id="GO:0009244">
    <property type="term" value="P:lipopolysaccharide core region biosynthetic process"/>
    <property type="evidence" value="ECO:0007669"/>
    <property type="project" value="TreeGrafter"/>
</dbReference>
<evidence type="ECO:0000313" key="3">
    <source>
        <dbReference type="EMBL" id="SVC73273.1"/>
    </source>
</evidence>
<dbReference type="AlphaFoldDB" id="A0A382PIR5"/>